<dbReference type="GO" id="GO:0016559">
    <property type="term" value="P:peroxisome fission"/>
    <property type="evidence" value="ECO:0007669"/>
    <property type="project" value="TreeGrafter"/>
</dbReference>
<protein>
    <recommendedName>
        <fullName evidence="4">Mitochondrial fission 1 protein</fullName>
    </recommendedName>
</protein>
<accession>A0AAV2TBB8</accession>
<gene>
    <name evidence="2" type="ORF">CDAUBV1_LOCUS6657</name>
</gene>
<dbReference type="AlphaFoldDB" id="A0AAV2TBB8"/>
<keyword evidence="1" id="KW-0812">Transmembrane</keyword>
<dbReference type="Pfam" id="PF14853">
    <property type="entry name" value="Fis1_TPR_C"/>
    <property type="match status" value="1"/>
</dbReference>
<dbReference type="GO" id="GO:0005741">
    <property type="term" value="C:mitochondrial outer membrane"/>
    <property type="evidence" value="ECO:0007669"/>
    <property type="project" value="TreeGrafter"/>
</dbReference>
<dbReference type="GO" id="GO:0005778">
    <property type="term" value="C:peroxisomal membrane"/>
    <property type="evidence" value="ECO:0007669"/>
    <property type="project" value="TreeGrafter"/>
</dbReference>
<evidence type="ECO:0000313" key="3">
    <source>
        <dbReference type="Proteomes" id="UP001497525"/>
    </source>
</evidence>
<comment type="caution">
    <text evidence="2">The sequence shown here is derived from an EMBL/GenBank/DDBJ whole genome shotgun (WGS) entry which is preliminary data.</text>
</comment>
<dbReference type="GO" id="GO:0000422">
    <property type="term" value="P:autophagy of mitochondrion"/>
    <property type="evidence" value="ECO:0007669"/>
    <property type="project" value="TreeGrafter"/>
</dbReference>
<dbReference type="InterPro" id="IPR028061">
    <property type="entry name" value="Fis1_TPR_C"/>
</dbReference>
<dbReference type="CDD" id="cd12212">
    <property type="entry name" value="Fis1"/>
    <property type="match status" value="1"/>
</dbReference>
<organism evidence="2 3">
    <name type="scientific">Calicophoron daubneyi</name>
    <name type="common">Rumen fluke</name>
    <name type="synonym">Paramphistomum daubneyi</name>
    <dbReference type="NCBI Taxonomy" id="300641"/>
    <lineage>
        <taxon>Eukaryota</taxon>
        <taxon>Metazoa</taxon>
        <taxon>Spiralia</taxon>
        <taxon>Lophotrochozoa</taxon>
        <taxon>Platyhelminthes</taxon>
        <taxon>Trematoda</taxon>
        <taxon>Digenea</taxon>
        <taxon>Plagiorchiida</taxon>
        <taxon>Pronocephalata</taxon>
        <taxon>Paramphistomoidea</taxon>
        <taxon>Paramphistomidae</taxon>
        <taxon>Calicophoron</taxon>
    </lineage>
</organism>
<dbReference type="SUPFAM" id="SSF48452">
    <property type="entry name" value="TPR-like"/>
    <property type="match status" value="1"/>
</dbReference>
<keyword evidence="1" id="KW-1133">Transmembrane helix</keyword>
<feature type="transmembrane region" description="Helical" evidence="1">
    <location>
        <begin position="122"/>
        <end position="147"/>
    </location>
</feature>
<evidence type="ECO:0000313" key="2">
    <source>
        <dbReference type="EMBL" id="CAL5133414.1"/>
    </source>
</evidence>
<evidence type="ECO:0000256" key="1">
    <source>
        <dbReference type="SAM" id="Phobius"/>
    </source>
</evidence>
<dbReference type="InterPro" id="IPR011990">
    <property type="entry name" value="TPR-like_helical_dom_sf"/>
</dbReference>
<keyword evidence="1" id="KW-0472">Membrane</keyword>
<reference evidence="2" key="1">
    <citation type="submission" date="2024-06" db="EMBL/GenBank/DDBJ databases">
        <authorList>
            <person name="Liu X."/>
            <person name="Lenzi L."/>
            <person name="Haldenby T S."/>
            <person name="Uol C."/>
        </authorList>
    </citation>
    <scope>NUCLEOTIDE SEQUENCE</scope>
</reference>
<dbReference type="PANTHER" id="PTHR13247:SF0">
    <property type="entry name" value="MITOCHONDRIAL FISSION 1 PROTEIN"/>
    <property type="match status" value="1"/>
</dbReference>
<dbReference type="EMBL" id="CAXLJL010000156">
    <property type="protein sequence ID" value="CAL5133414.1"/>
    <property type="molecule type" value="Genomic_DNA"/>
</dbReference>
<dbReference type="Proteomes" id="UP001497525">
    <property type="component" value="Unassembled WGS sequence"/>
</dbReference>
<name>A0AAV2TBB8_CALDB</name>
<dbReference type="InterPro" id="IPR033745">
    <property type="entry name" value="Fis1_cytosol"/>
</dbReference>
<dbReference type="GO" id="GO:0000266">
    <property type="term" value="P:mitochondrial fission"/>
    <property type="evidence" value="ECO:0007669"/>
    <property type="project" value="InterPro"/>
</dbReference>
<dbReference type="PANTHER" id="PTHR13247">
    <property type="entry name" value="TETRATRICOPEPTIDE REPEAT PROTEIN 11 TPR REPEAT PROTEIN 11"/>
    <property type="match status" value="1"/>
</dbReference>
<proteinExistence type="predicted"/>
<evidence type="ECO:0008006" key="4">
    <source>
        <dbReference type="Google" id="ProtNLM"/>
    </source>
</evidence>
<sequence length="150" mass="16622">MELLDSHVPESEIAQSREAYYASKNSGNLDNNLAFAYAVDLLRTSKTKNLETAVKMFEELFCNTSDDGFQRDCLFYIAVGCTKLTEYKRAIECCENILKVEPKNHQTCQLKKEIERRIRRDGITGIAAISGAVVGAAALIGLGIGLAKRK</sequence>
<dbReference type="Gene3D" id="1.25.40.10">
    <property type="entry name" value="Tetratricopeptide repeat domain"/>
    <property type="match status" value="1"/>
</dbReference>
<dbReference type="InterPro" id="IPR016543">
    <property type="entry name" value="Fis1"/>
</dbReference>